<reference evidence="2" key="1">
    <citation type="journal article" date="2013" name="Genetics">
        <title>The draft genome and transcriptome of Panagrellus redivivus are shaped by the harsh demands of a free-living lifestyle.</title>
        <authorList>
            <person name="Srinivasan J."/>
            <person name="Dillman A.R."/>
            <person name="Macchietto M.G."/>
            <person name="Heikkinen L."/>
            <person name="Lakso M."/>
            <person name="Fracchia K.M."/>
            <person name="Antoshechkin I."/>
            <person name="Mortazavi A."/>
            <person name="Wong G."/>
            <person name="Sternberg P.W."/>
        </authorList>
    </citation>
    <scope>NUCLEOTIDE SEQUENCE [LARGE SCALE GENOMIC DNA]</scope>
    <source>
        <strain evidence="2">MT8872</strain>
    </source>
</reference>
<name>A0A7E4V4B2_PANRE</name>
<sequence length="100" mass="11023">MTNEITLRWQKDGYTCSTTAVANVVPSKCEACLLRRGVGTSQLSGPGSKQKSSNNRRTRSVVKPVSRNNTNVSKWMTPLRLIDASAFDETAMAFRRTGVE</sequence>
<protein>
    <submittedName>
        <fullName evidence="3">DUF4379 domain-containing protein</fullName>
    </submittedName>
</protein>
<dbReference type="Proteomes" id="UP000492821">
    <property type="component" value="Unassembled WGS sequence"/>
</dbReference>
<dbReference type="AlphaFoldDB" id="A0A7E4V4B2"/>
<accession>A0A7E4V4B2</accession>
<feature type="compositionally biased region" description="Polar residues" evidence="1">
    <location>
        <begin position="39"/>
        <end position="53"/>
    </location>
</feature>
<evidence type="ECO:0000313" key="2">
    <source>
        <dbReference type="Proteomes" id="UP000492821"/>
    </source>
</evidence>
<proteinExistence type="predicted"/>
<keyword evidence="2" id="KW-1185">Reference proteome</keyword>
<reference evidence="3" key="2">
    <citation type="submission" date="2020-10" db="UniProtKB">
        <authorList>
            <consortium name="WormBaseParasite"/>
        </authorList>
    </citation>
    <scope>IDENTIFICATION</scope>
</reference>
<feature type="region of interest" description="Disordered" evidence="1">
    <location>
        <begin position="39"/>
        <end position="69"/>
    </location>
</feature>
<dbReference type="WBParaSite" id="Pan_g16330.t1">
    <property type="protein sequence ID" value="Pan_g16330.t1"/>
    <property type="gene ID" value="Pan_g16330"/>
</dbReference>
<evidence type="ECO:0000256" key="1">
    <source>
        <dbReference type="SAM" id="MobiDB-lite"/>
    </source>
</evidence>
<organism evidence="2 3">
    <name type="scientific">Panagrellus redivivus</name>
    <name type="common">Microworm</name>
    <dbReference type="NCBI Taxonomy" id="6233"/>
    <lineage>
        <taxon>Eukaryota</taxon>
        <taxon>Metazoa</taxon>
        <taxon>Ecdysozoa</taxon>
        <taxon>Nematoda</taxon>
        <taxon>Chromadorea</taxon>
        <taxon>Rhabditida</taxon>
        <taxon>Tylenchina</taxon>
        <taxon>Panagrolaimomorpha</taxon>
        <taxon>Panagrolaimoidea</taxon>
        <taxon>Panagrolaimidae</taxon>
        <taxon>Panagrellus</taxon>
    </lineage>
</organism>
<evidence type="ECO:0000313" key="3">
    <source>
        <dbReference type="WBParaSite" id="Pan_g16330.t1"/>
    </source>
</evidence>